<sequence length="214" mass="24382">MQSRGHAQVVASAVDLPRSTEAVFQAIERDDRQIVQILGDASGFHFLRGSHGICDPSSASSVLYANNILAKVESYLEYVPKLKADLEKQGFVVTVEPINPKGTPRRPPPEVPLGFYADPELLDDEDWRAKYIITPERYEVLIARPENLSPREQLQEYSYAMVREEYKVDPGRVDHDFYLRFCADLNEANGTKEAHANYLRFREHRSRPSSGTWT</sequence>
<dbReference type="Proteomes" id="UP000054558">
    <property type="component" value="Unassembled WGS sequence"/>
</dbReference>
<dbReference type="EMBL" id="DF237250">
    <property type="protein sequence ID" value="GAQ86635.1"/>
    <property type="molecule type" value="Genomic_DNA"/>
</dbReference>
<evidence type="ECO:0000313" key="1">
    <source>
        <dbReference type="EMBL" id="GAQ86635.1"/>
    </source>
</evidence>
<keyword evidence="2" id="KW-1185">Reference proteome</keyword>
<proteinExistence type="predicted"/>
<dbReference type="AlphaFoldDB" id="A0A1Y1I6Q1"/>
<name>A0A1Y1I6Q1_KLENI</name>
<gene>
    <name evidence="1" type="ORF">KFL_003010110</name>
</gene>
<accession>A0A1Y1I6Q1</accession>
<protein>
    <submittedName>
        <fullName evidence="1">Uncharacterized protein</fullName>
    </submittedName>
</protein>
<evidence type="ECO:0000313" key="2">
    <source>
        <dbReference type="Proteomes" id="UP000054558"/>
    </source>
</evidence>
<organism evidence="1 2">
    <name type="scientific">Klebsormidium nitens</name>
    <name type="common">Green alga</name>
    <name type="synonym">Ulothrix nitens</name>
    <dbReference type="NCBI Taxonomy" id="105231"/>
    <lineage>
        <taxon>Eukaryota</taxon>
        <taxon>Viridiplantae</taxon>
        <taxon>Streptophyta</taxon>
        <taxon>Klebsormidiophyceae</taxon>
        <taxon>Klebsormidiales</taxon>
        <taxon>Klebsormidiaceae</taxon>
        <taxon>Klebsormidium</taxon>
    </lineage>
</organism>
<reference evidence="1 2" key="1">
    <citation type="journal article" date="2014" name="Nat. Commun.">
        <title>Klebsormidium flaccidum genome reveals primary factors for plant terrestrial adaptation.</title>
        <authorList>
            <person name="Hori K."/>
            <person name="Maruyama F."/>
            <person name="Fujisawa T."/>
            <person name="Togashi T."/>
            <person name="Yamamoto N."/>
            <person name="Seo M."/>
            <person name="Sato S."/>
            <person name="Yamada T."/>
            <person name="Mori H."/>
            <person name="Tajima N."/>
            <person name="Moriyama T."/>
            <person name="Ikeuchi M."/>
            <person name="Watanabe M."/>
            <person name="Wada H."/>
            <person name="Kobayashi K."/>
            <person name="Saito M."/>
            <person name="Masuda T."/>
            <person name="Sasaki-Sekimoto Y."/>
            <person name="Mashiguchi K."/>
            <person name="Awai K."/>
            <person name="Shimojima M."/>
            <person name="Masuda S."/>
            <person name="Iwai M."/>
            <person name="Nobusawa T."/>
            <person name="Narise T."/>
            <person name="Kondo S."/>
            <person name="Saito H."/>
            <person name="Sato R."/>
            <person name="Murakawa M."/>
            <person name="Ihara Y."/>
            <person name="Oshima-Yamada Y."/>
            <person name="Ohtaka K."/>
            <person name="Satoh M."/>
            <person name="Sonobe K."/>
            <person name="Ishii M."/>
            <person name="Ohtani R."/>
            <person name="Kanamori-Sato M."/>
            <person name="Honoki R."/>
            <person name="Miyazaki D."/>
            <person name="Mochizuki H."/>
            <person name="Umetsu J."/>
            <person name="Higashi K."/>
            <person name="Shibata D."/>
            <person name="Kamiya Y."/>
            <person name="Sato N."/>
            <person name="Nakamura Y."/>
            <person name="Tabata S."/>
            <person name="Ida S."/>
            <person name="Kurokawa K."/>
            <person name="Ohta H."/>
        </authorList>
    </citation>
    <scope>NUCLEOTIDE SEQUENCE [LARGE SCALE GENOMIC DNA]</scope>
    <source>
        <strain evidence="1 2">NIES-2285</strain>
    </source>
</reference>